<organism evidence="1 2">
    <name type="scientific">Actinoallomurus acaciae</name>
    <dbReference type="NCBI Taxonomy" id="502577"/>
    <lineage>
        <taxon>Bacteria</taxon>
        <taxon>Bacillati</taxon>
        <taxon>Actinomycetota</taxon>
        <taxon>Actinomycetes</taxon>
        <taxon>Streptosporangiales</taxon>
        <taxon>Thermomonosporaceae</taxon>
        <taxon>Actinoallomurus</taxon>
    </lineage>
</organism>
<sequence>AASFEHVPPAGAAVSGPVEAVAAEPYGLGRVGDLTSAHLRARDADPRSSYGDFVAVSHPVDAELPRPARPGAAVRDLLLGLVVLRCRIGRAAGGRSSSSSR</sequence>
<keyword evidence="2" id="KW-1185">Reference proteome</keyword>
<dbReference type="InterPro" id="IPR016193">
    <property type="entry name" value="Cytidine_deaminase-like"/>
</dbReference>
<evidence type="ECO:0000313" key="2">
    <source>
        <dbReference type="Proteomes" id="UP001589627"/>
    </source>
</evidence>
<dbReference type="Proteomes" id="UP001589627">
    <property type="component" value="Unassembled WGS sequence"/>
</dbReference>
<dbReference type="EMBL" id="JBHLZP010000333">
    <property type="protein sequence ID" value="MFB9837005.1"/>
    <property type="molecule type" value="Genomic_DNA"/>
</dbReference>
<reference evidence="1 2" key="1">
    <citation type="submission" date="2024-09" db="EMBL/GenBank/DDBJ databases">
        <authorList>
            <person name="Sun Q."/>
            <person name="Mori K."/>
        </authorList>
    </citation>
    <scope>NUCLEOTIDE SEQUENCE [LARGE SCALE GENOMIC DNA]</scope>
    <source>
        <strain evidence="1 2">TBRC 0563</strain>
    </source>
</reference>
<dbReference type="Gene3D" id="3.40.140.20">
    <property type="match status" value="1"/>
</dbReference>
<name>A0ABV5YPN3_9ACTN</name>
<accession>A0ABV5YPN3</accession>
<dbReference type="InterPro" id="IPR024051">
    <property type="entry name" value="AICAR_Tfase_dup_dom_sf"/>
</dbReference>
<proteinExistence type="predicted"/>
<gene>
    <name evidence="1" type="ORF">ACFFNX_33020</name>
</gene>
<protein>
    <submittedName>
        <fullName evidence="1">Uncharacterized protein</fullName>
    </submittedName>
</protein>
<comment type="caution">
    <text evidence="1">The sequence shown here is derived from an EMBL/GenBank/DDBJ whole genome shotgun (WGS) entry which is preliminary data.</text>
</comment>
<dbReference type="Pfam" id="PF01808">
    <property type="entry name" value="AICARFT_IMPCHas"/>
    <property type="match status" value="1"/>
</dbReference>
<feature type="non-terminal residue" evidence="1">
    <location>
        <position position="1"/>
    </location>
</feature>
<dbReference type="InterPro" id="IPR002695">
    <property type="entry name" value="PurH-like"/>
</dbReference>
<dbReference type="SUPFAM" id="SSF53927">
    <property type="entry name" value="Cytidine deaminase-like"/>
    <property type="match status" value="1"/>
</dbReference>
<evidence type="ECO:0000313" key="1">
    <source>
        <dbReference type="EMBL" id="MFB9837005.1"/>
    </source>
</evidence>